<accession>A0A8R1E133</accession>
<dbReference type="Proteomes" id="UP000005237">
    <property type="component" value="Unassembled WGS sequence"/>
</dbReference>
<evidence type="ECO:0000313" key="2">
    <source>
        <dbReference type="Proteomes" id="UP000005237"/>
    </source>
</evidence>
<reference evidence="1" key="2">
    <citation type="submission" date="2022-06" db="UniProtKB">
        <authorList>
            <consortium name="EnsemblMetazoa"/>
        </authorList>
    </citation>
    <scope>IDENTIFICATION</scope>
    <source>
        <strain evidence="1">DF5081</strain>
    </source>
</reference>
<dbReference type="AlphaFoldDB" id="A0A8R1E133"/>
<evidence type="ECO:0000313" key="1">
    <source>
        <dbReference type="EnsemblMetazoa" id="CJA17121.1"/>
    </source>
</evidence>
<reference evidence="2" key="1">
    <citation type="submission" date="2010-08" db="EMBL/GenBank/DDBJ databases">
        <authorList>
            <consortium name="Caenorhabditis japonica Sequencing Consortium"/>
            <person name="Wilson R.K."/>
        </authorList>
    </citation>
    <scope>NUCLEOTIDE SEQUENCE [LARGE SCALE GENOMIC DNA]</scope>
    <source>
        <strain evidence="2">DF5081</strain>
    </source>
</reference>
<name>A0A8R1E133_CAEJA</name>
<protein>
    <recommendedName>
        <fullName evidence="3">RING-type domain-containing protein</fullName>
    </recommendedName>
</protein>
<proteinExistence type="predicted"/>
<evidence type="ECO:0008006" key="3">
    <source>
        <dbReference type="Google" id="ProtNLM"/>
    </source>
</evidence>
<organism evidence="1 2">
    <name type="scientific">Caenorhabditis japonica</name>
    <dbReference type="NCBI Taxonomy" id="281687"/>
    <lineage>
        <taxon>Eukaryota</taxon>
        <taxon>Metazoa</taxon>
        <taxon>Ecdysozoa</taxon>
        <taxon>Nematoda</taxon>
        <taxon>Chromadorea</taxon>
        <taxon>Rhabditida</taxon>
        <taxon>Rhabditina</taxon>
        <taxon>Rhabditomorpha</taxon>
        <taxon>Rhabditoidea</taxon>
        <taxon>Rhabditidae</taxon>
        <taxon>Peloderinae</taxon>
        <taxon>Caenorhabditis</taxon>
    </lineage>
</organism>
<keyword evidence="2" id="KW-1185">Reference proteome</keyword>
<sequence length="666" mass="78072">MLHLVSFSCYMCDYNYTRFFNSTDRRPCFGVCNHSACTFCVDKHPDMACRICGQKNAFKSRTVNYVAESVIEDYRKTCIDVYRSWWRGKESGKGTCPVCIEPNRILRLCKKCRESNFVYSVNETPTLFLNSPTDIYKFSSILKCADCVCNKCEHGNENIIKLTTLDNFEYEIKRATLNIVAELLYEQLQISNGTCKLRYLQMLRTCEVLINLSRCRYKEEMPEQLKLIWIDDTYVSMSSRSCKFFIGLNCSPEIEGNVNLVERLLDSLDFQWAEYKSTVGSSCRCTKIWDELVENGYGNEIELQFAKIVMNVRIDDPLKGCLLEFETSDKERRRIEELRQFFEQSYPFKTHLLPSVYCWNKYRGGHCDLFNSTDRKPCICRKCKNSICLKCVQSNFGIKCPFCEAEYNPINWMQRPNKKQLKKLPRTYNHSSKIIELVDFYKTNCVNVYEEWWKGKAVGEGFCMGCFSYSKQLEVCIHCELDYSEGVLKRDADDDFKLAFFAPPSNTPNQRFATRWQCSGCLPRLKSNLELENSVRFENFDNHLEMFRGCNFKTRLSNGCWKFDKKEEPPFTLSIVKLKDIKNSEYITKWSTMDVANRILEAGLKEHQNKQELMRIQRDLSEKTEIYFRRVLVLVLAGDERGEELELELVREINELIENLKVNVCT</sequence>
<dbReference type="EnsemblMetazoa" id="CJA17121.1">
    <property type="protein sequence ID" value="CJA17121.1"/>
    <property type="gene ID" value="WBGene00136327"/>
</dbReference>